<dbReference type="GeneID" id="106060234"/>
<keyword evidence="1" id="KW-0472">Membrane</keyword>
<sequence>MFFAVTVFFYESQPLFKCSFFAYVLHLLYQPNSRKDLQKKVGSVCHTMFNFWIILFMSLVPMVACKEDGPARMRIRLGNDNPVVVFMMNDINQYYTTRGEGTVQTILAPEAYIIEPTGTKYEISVHVTTGSTSRECTSTIMERPWLNDQEKYEKLEGPNCIGIYF</sequence>
<evidence type="ECO:0000313" key="2">
    <source>
        <dbReference type="Proteomes" id="UP001165740"/>
    </source>
</evidence>
<name>A0A9U8E4Y8_BIOGL</name>
<dbReference type="AlphaFoldDB" id="A0A9U8E4Y8"/>
<protein>
    <submittedName>
        <fullName evidence="3">Uncharacterized protein LOC106060234 isoform X1</fullName>
    </submittedName>
</protein>
<proteinExistence type="predicted"/>
<accession>A0A9U8E4Y8</accession>
<organism evidence="2 3">
    <name type="scientific">Biomphalaria glabrata</name>
    <name type="common">Bloodfluke planorb</name>
    <name type="synonym">Freshwater snail</name>
    <dbReference type="NCBI Taxonomy" id="6526"/>
    <lineage>
        <taxon>Eukaryota</taxon>
        <taxon>Metazoa</taxon>
        <taxon>Spiralia</taxon>
        <taxon>Lophotrochozoa</taxon>
        <taxon>Mollusca</taxon>
        <taxon>Gastropoda</taxon>
        <taxon>Heterobranchia</taxon>
        <taxon>Euthyneura</taxon>
        <taxon>Panpulmonata</taxon>
        <taxon>Hygrophila</taxon>
        <taxon>Lymnaeoidea</taxon>
        <taxon>Planorbidae</taxon>
        <taxon>Biomphalaria</taxon>
    </lineage>
</organism>
<evidence type="ECO:0000256" key="1">
    <source>
        <dbReference type="SAM" id="Phobius"/>
    </source>
</evidence>
<evidence type="ECO:0000313" key="3">
    <source>
        <dbReference type="RefSeq" id="XP_013073490.2"/>
    </source>
</evidence>
<dbReference type="KEGG" id="bgt:106060234"/>
<dbReference type="Proteomes" id="UP001165740">
    <property type="component" value="Chromosome 3"/>
</dbReference>
<keyword evidence="1" id="KW-0812">Transmembrane</keyword>
<keyword evidence="1" id="KW-1133">Transmembrane helix</keyword>
<gene>
    <name evidence="3" type="primary">LOC106060234</name>
</gene>
<reference evidence="3" key="1">
    <citation type="submission" date="2025-08" db="UniProtKB">
        <authorList>
            <consortium name="RefSeq"/>
        </authorList>
    </citation>
    <scope>IDENTIFICATION</scope>
</reference>
<dbReference type="RefSeq" id="XP_013073490.2">
    <property type="nucleotide sequence ID" value="XM_013218036.2"/>
</dbReference>
<feature type="transmembrane region" description="Helical" evidence="1">
    <location>
        <begin position="41"/>
        <end position="64"/>
    </location>
</feature>
<keyword evidence="2" id="KW-1185">Reference proteome</keyword>